<protein>
    <recommendedName>
        <fullName evidence="6">Transcription repressor</fullName>
    </recommendedName>
    <alternativeName>
        <fullName evidence="6">Ovate family protein</fullName>
    </alternativeName>
</protein>
<evidence type="ECO:0000313" key="10">
    <source>
        <dbReference type="Proteomes" id="UP000823775"/>
    </source>
</evidence>
<keyword evidence="2 6" id="KW-0678">Repressor</keyword>
<evidence type="ECO:0000256" key="3">
    <source>
        <dbReference type="ARBA" id="ARBA00023015"/>
    </source>
</evidence>
<evidence type="ECO:0000256" key="4">
    <source>
        <dbReference type="ARBA" id="ARBA00023163"/>
    </source>
</evidence>
<feature type="region of interest" description="Disordered" evidence="7">
    <location>
        <begin position="237"/>
        <end position="291"/>
    </location>
</feature>
<feature type="compositionally biased region" description="Polar residues" evidence="7">
    <location>
        <begin position="48"/>
        <end position="66"/>
    </location>
</feature>
<feature type="region of interest" description="Disordered" evidence="7">
    <location>
        <begin position="1"/>
        <end position="21"/>
    </location>
</feature>
<evidence type="ECO:0000313" key="9">
    <source>
        <dbReference type="EMBL" id="MCD7460489.1"/>
    </source>
</evidence>
<dbReference type="PROSITE" id="PS51754">
    <property type="entry name" value="OVATE"/>
    <property type="match status" value="1"/>
</dbReference>
<dbReference type="PANTHER" id="PTHR33057:SF128">
    <property type="entry name" value="TRANSCRIPTION REPRESSOR OFP3"/>
    <property type="match status" value="1"/>
</dbReference>
<reference evidence="9 10" key="1">
    <citation type="journal article" date="2021" name="BMC Genomics">
        <title>Datura genome reveals duplications of psychoactive alkaloid biosynthetic genes and high mutation rate following tissue culture.</title>
        <authorList>
            <person name="Rajewski A."/>
            <person name="Carter-House D."/>
            <person name="Stajich J."/>
            <person name="Litt A."/>
        </authorList>
    </citation>
    <scope>NUCLEOTIDE SEQUENCE [LARGE SCALE GENOMIC DNA]</scope>
    <source>
        <strain evidence="9">AR-01</strain>
    </source>
</reference>
<dbReference type="Proteomes" id="UP000823775">
    <property type="component" value="Unassembled WGS sequence"/>
</dbReference>
<evidence type="ECO:0000256" key="5">
    <source>
        <dbReference type="ARBA" id="ARBA00023242"/>
    </source>
</evidence>
<evidence type="ECO:0000256" key="7">
    <source>
        <dbReference type="SAM" id="MobiDB-lite"/>
    </source>
</evidence>
<feature type="region of interest" description="Disordered" evidence="7">
    <location>
        <begin position="155"/>
        <end position="176"/>
    </location>
</feature>
<dbReference type="InterPro" id="IPR006458">
    <property type="entry name" value="Ovate_C"/>
</dbReference>
<feature type="region of interest" description="Disordered" evidence="7">
    <location>
        <begin position="43"/>
        <end position="66"/>
    </location>
</feature>
<comment type="subcellular location">
    <subcellularLocation>
        <location evidence="1 6">Nucleus</location>
    </subcellularLocation>
</comment>
<evidence type="ECO:0000256" key="6">
    <source>
        <dbReference type="RuleBase" id="RU367028"/>
    </source>
</evidence>
<feature type="compositionally biased region" description="Basic and acidic residues" evidence="7">
    <location>
        <begin position="237"/>
        <end position="248"/>
    </location>
</feature>
<dbReference type="Pfam" id="PF13724">
    <property type="entry name" value="DNA_binding_2"/>
    <property type="match status" value="1"/>
</dbReference>
<feature type="region of interest" description="Disordered" evidence="7">
    <location>
        <begin position="88"/>
        <end position="117"/>
    </location>
</feature>
<dbReference type="PANTHER" id="PTHR33057">
    <property type="entry name" value="TRANSCRIPTION REPRESSOR OFP7-RELATED"/>
    <property type="match status" value="1"/>
</dbReference>
<dbReference type="InterPro" id="IPR038933">
    <property type="entry name" value="Ovate"/>
</dbReference>
<organism evidence="9 10">
    <name type="scientific">Datura stramonium</name>
    <name type="common">Jimsonweed</name>
    <name type="synonym">Common thornapple</name>
    <dbReference type="NCBI Taxonomy" id="4076"/>
    <lineage>
        <taxon>Eukaryota</taxon>
        <taxon>Viridiplantae</taxon>
        <taxon>Streptophyta</taxon>
        <taxon>Embryophyta</taxon>
        <taxon>Tracheophyta</taxon>
        <taxon>Spermatophyta</taxon>
        <taxon>Magnoliopsida</taxon>
        <taxon>eudicotyledons</taxon>
        <taxon>Gunneridae</taxon>
        <taxon>Pentapetalae</taxon>
        <taxon>asterids</taxon>
        <taxon>lamiids</taxon>
        <taxon>Solanales</taxon>
        <taxon>Solanaceae</taxon>
        <taxon>Solanoideae</taxon>
        <taxon>Datureae</taxon>
        <taxon>Datura</taxon>
    </lineage>
</organism>
<name>A0ABS8SNY2_DATST</name>
<dbReference type="InterPro" id="IPR025830">
    <property type="entry name" value="DNA_bnd_dom_ovate"/>
</dbReference>
<evidence type="ECO:0000256" key="2">
    <source>
        <dbReference type="ARBA" id="ARBA00022491"/>
    </source>
</evidence>
<keyword evidence="10" id="KW-1185">Reference proteome</keyword>
<gene>
    <name evidence="9" type="ORF">HAX54_043637</name>
</gene>
<feature type="compositionally biased region" description="Basic residues" evidence="7">
    <location>
        <begin position="100"/>
        <end position="109"/>
    </location>
</feature>
<dbReference type="NCBIfam" id="TIGR01568">
    <property type="entry name" value="A_thal_3678"/>
    <property type="match status" value="1"/>
</dbReference>
<keyword evidence="4 6" id="KW-0804">Transcription</keyword>
<evidence type="ECO:0000256" key="1">
    <source>
        <dbReference type="ARBA" id="ARBA00004123"/>
    </source>
</evidence>
<dbReference type="EMBL" id="JACEIK010000655">
    <property type="protein sequence ID" value="MCD7460489.1"/>
    <property type="molecule type" value="Genomic_DNA"/>
</dbReference>
<proteinExistence type="predicted"/>
<keyword evidence="3 6" id="KW-0805">Transcription regulation</keyword>
<evidence type="ECO:0000259" key="8">
    <source>
        <dbReference type="PROSITE" id="PS51754"/>
    </source>
</evidence>
<dbReference type="Pfam" id="PF04844">
    <property type="entry name" value="Ovate"/>
    <property type="match status" value="1"/>
</dbReference>
<feature type="domain" description="OVATE" evidence="8">
    <location>
        <begin position="304"/>
        <end position="363"/>
    </location>
</feature>
<sequence>MIYSGKTSRKRSKGASSMGNHKFKFSDMMPNTWFYKLKDMSKTKNHKTPFSSSSNKPQFSQPRSSFSYTRKSIRVDKIYNSHAYSFLDPPRRSSSSSSLSKRRSKRKTIYKPSPKHIPSSISSFNNNYASVSNKLGSAYSLSSAEEDKFPELDFLNSPSSEYDSADSQSFNEHTSNWPNSCSCQFSSSATDIIIDMNDKAQSNEFNNLDAGYASISELDQLPPILTKTSNSIKNIKQDNLKARREKEPANGVGSPVSKKHFSSSSGVKLRTNSTKIASKRNSVSSKRRSKTKKEICSKGTSFAIVKASIDPEKDFRESMMEMVVENNIRASKDLENLLACYLSLNSNEYHDLIIKAFEQIWFNLSDLHL</sequence>
<feature type="compositionally biased region" description="Polar residues" evidence="7">
    <location>
        <begin position="156"/>
        <end position="176"/>
    </location>
</feature>
<keyword evidence="5 6" id="KW-0539">Nucleus</keyword>
<comment type="caution">
    <text evidence="9">The sequence shown here is derived from an EMBL/GenBank/DDBJ whole genome shotgun (WGS) entry which is preliminary data.</text>
</comment>
<comment type="function">
    <text evidence="6">Transcriptional repressor that regulates multiple aspects of plant growth and development.</text>
</comment>
<accession>A0ABS8SNY2</accession>